<dbReference type="PANTHER" id="PTHR31111:SF133">
    <property type="entry name" value="OS07G0196600 PROTEIN"/>
    <property type="match status" value="1"/>
</dbReference>
<dbReference type="Pfam" id="PF08268">
    <property type="entry name" value="FBA_3"/>
    <property type="match status" value="1"/>
</dbReference>
<dbReference type="NCBIfam" id="TIGR01640">
    <property type="entry name" value="F_box_assoc_1"/>
    <property type="match status" value="1"/>
</dbReference>
<sequence>MAPPKSCAVPAAPGIGGILPLDALYEILLRLPAKPLCRLRAVCRVWRSLLSDPQFAAAHAVRHPGPLIIAGYAKNVRDDMIIVDIMDQSWEIVKQVRGGIGGRNEVISMDFDLVCVRNIDSGIYWFLNPATGAAYHLPSGFADEHMALSSSLSEAKYILGQVPSTGEYKVLRMFFHLLSYDHGCLLFEACTLNSCPSNNSGWRRKEGPGEAISCNRFTSLVIDGIVYLLCLDLHLSITFHSQVFEKDFIITFDLKTEVWGPRIPGPPISFPNNAARMFHNLGLPRIKQLSLAKLHGSLAIVHGPAPFMDIWILMDFDKRQWVKQYVIQFEQYSRFKYVHPLLVLGDGRIIIHKEDNGLLQIYDPRANNFTNSVELTHYSTVNMYTRNILSLDK</sequence>
<dbReference type="InterPro" id="IPR001810">
    <property type="entry name" value="F-box_dom"/>
</dbReference>
<dbReference type="SUPFAM" id="SSF81383">
    <property type="entry name" value="F-box domain"/>
    <property type="match status" value="1"/>
</dbReference>
<reference evidence="2 3" key="2">
    <citation type="submission" date="2024-10" db="EMBL/GenBank/DDBJ databases">
        <authorList>
            <person name="Ryan C."/>
        </authorList>
    </citation>
    <scope>NUCLEOTIDE SEQUENCE [LARGE SCALE GENOMIC DNA]</scope>
</reference>
<proteinExistence type="predicted"/>
<name>A0ABC9FPD5_9POAL</name>
<evidence type="ECO:0000313" key="3">
    <source>
        <dbReference type="Proteomes" id="UP001497457"/>
    </source>
</evidence>
<keyword evidence="3" id="KW-1185">Reference proteome</keyword>
<dbReference type="InterPro" id="IPR013187">
    <property type="entry name" value="F-box-assoc_dom_typ3"/>
</dbReference>
<feature type="domain" description="F-box" evidence="1">
    <location>
        <begin position="19"/>
        <end position="59"/>
    </location>
</feature>
<dbReference type="InterPro" id="IPR017451">
    <property type="entry name" value="F-box-assoc_interact_dom"/>
</dbReference>
<accession>A0ABC9FPD5</accession>
<dbReference type="SMART" id="SM00256">
    <property type="entry name" value="FBOX"/>
    <property type="match status" value="1"/>
</dbReference>
<organism evidence="2 3">
    <name type="scientific">Urochloa decumbens</name>
    <dbReference type="NCBI Taxonomy" id="240449"/>
    <lineage>
        <taxon>Eukaryota</taxon>
        <taxon>Viridiplantae</taxon>
        <taxon>Streptophyta</taxon>
        <taxon>Embryophyta</taxon>
        <taxon>Tracheophyta</taxon>
        <taxon>Spermatophyta</taxon>
        <taxon>Magnoliopsida</taxon>
        <taxon>Liliopsida</taxon>
        <taxon>Poales</taxon>
        <taxon>Poaceae</taxon>
        <taxon>PACMAD clade</taxon>
        <taxon>Panicoideae</taxon>
        <taxon>Panicodae</taxon>
        <taxon>Paniceae</taxon>
        <taxon>Melinidinae</taxon>
        <taxon>Urochloa</taxon>
    </lineage>
</organism>
<evidence type="ECO:0000259" key="1">
    <source>
        <dbReference type="PROSITE" id="PS50181"/>
    </source>
</evidence>
<dbReference type="PROSITE" id="PS50181">
    <property type="entry name" value="FBOX"/>
    <property type="match status" value="1"/>
</dbReference>
<reference evidence="3" key="1">
    <citation type="submission" date="2024-06" db="EMBL/GenBank/DDBJ databases">
        <authorList>
            <person name="Ryan C."/>
        </authorList>
    </citation>
    <scope>NUCLEOTIDE SEQUENCE [LARGE SCALE GENOMIC DNA]</scope>
</reference>
<gene>
    <name evidence="2" type="ORF">URODEC1_LOCUS107399</name>
</gene>
<dbReference type="AlphaFoldDB" id="A0ABC9FPD5"/>
<dbReference type="CDD" id="cd22157">
    <property type="entry name" value="F-box_AtFBW1-like"/>
    <property type="match status" value="1"/>
</dbReference>
<dbReference type="Pfam" id="PF00646">
    <property type="entry name" value="F-box"/>
    <property type="match status" value="1"/>
</dbReference>
<evidence type="ECO:0000313" key="2">
    <source>
        <dbReference type="EMBL" id="CAL5078997.1"/>
    </source>
</evidence>
<dbReference type="EMBL" id="OZ075117">
    <property type="protein sequence ID" value="CAL5078997.1"/>
    <property type="molecule type" value="Genomic_DNA"/>
</dbReference>
<dbReference type="Proteomes" id="UP001497457">
    <property type="component" value="Chromosome 7b"/>
</dbReference>
<protein>
    <recommendedName>
        <fullName evidence="1">F-box domain-containing protein</fullName>
    </recommendedName>
</protein>
<dbReference type="Gene3D" id="1.20.1280.50">
    <property type="match status" value="1"/>
</dbReference>
<dbReference type="InterPro" id="IPR036047">
    <property type="entry name" value="F-box-like_dom_sf"/>
</dbReference>
<dbReference type="PANTHER" id="PTHR31111">
    <property type="entry name" value="BNAA05G37150D PROTEIN-RELATED"/>
    <property type="match status" value="1"/>
</dbReference>